<dbReference type="PANTHER" id="PTHR46623:SF6">
    <property type="entry name" value="ALPHA_BETA-HYDROLASES SUPERFAMILY PROTEIN"/>
    <property type="match status" value="1"/>
</dbReference>
<reference evidence="2" key="1">
    <citation type="submission" date="2022-08" db="EMBL/GenBank/DDBJ databases">
        <authorList>
            <person name="Vandamme P."/>
            <person name="Hettiarachchi A."/>
            <person name="Peeters C."/>
            <person name="Cnockaert M."/>
            <person name="Carlier A."/>
        </authorList>
    </citation>
    <scope>NUCLEOTIDE SEQUENCE</scope>
    <source>
        <strain evidence="2">LMG 31809</strain>
    </source>
</reference>
<gene>
    <name evidence="2" type="ORF">NYP16_00225</name>
</gene>
<feature type="domain" description="Dienelactone hydrolase" evidence="1">
    <location>
        <begin position="15"/>
        <end position="228"/>
    </location>
</feature>
<name>A0A9X3TVN0_9PROT</name>
<dbReference type="AlphaFoldDB" id="A0A9X3TVN0"/>
<evidence type="ECO:0000313" key="3">
    <source>
        <dbReference type="Proteomes" id="UP001141619"/>
    </source>
</evidence>
<evidence type="ECO:0000259" key="1">
    <source>
        <dbReference type="Pfam" id="PF01738"/>
    </source>
</evidence>
<dbReference type="InterPro" id="IPR002925">
    <property type="entry name" value="Dienelactn_hydro"/>
</dbReference>
<dbReference type="SUPFAM" id="SSF53474">
    <property type="entry name" value="alpha/beta-Hydrolases"/>
    <property type="match status" value="1"/>
</dbReference>
<protein>
    <submittedName>
        <fullName evidence="2">Dienelactone hydrolase family protein</fullName>
    </submittedName>
</protein>
<dbReference type="Pfam" id="PF01738">
    <property type="entry name" value="DLH"/>
    <property type="match status" value="1"/>
</dbReference>
<dbReference type="Proteomes" id="UP001141619">
    <property type="component" value="Unassembled WGS sequence"/>
</dbReference>
<dbReference type="PANTHER" id="PTHR46623">
    <property type="entry name" value="CARBOXYMETHYLENEBUTENOLIDASE-RELATED"/>
    <property type="match status" value="1"/>
</dbReference>
<dbReference type="InterPro" id="IPR051049">
    <property type="entry name" value="Dienelactone_hydrolase-like"/>
</dbReference>
<dbReference type="EMBL" id="JANWOI010000001">
    <property type="protein sequence ID" value="MDA5192384.1"/>
    <property type="molecule type" value="Genomic_DNA"/>
</dbReference>
<accession>A0A9X3TVN0</accession>
<dbReference type="InterPro" id="IPR029058">
    <property type="entry name" value="AB_hydrolase_fold"/>
</dbReference>
<reference evidence="2" key="2">
    <citation type="journal article" date="2023" name="Syst. Appl. Microbiol.">
        <title>Govania unica gen. nov., sp. nov., a rare biosphere bacterium that represents a novel family in the class Alphaproteobacteria.</title>
        <authorList>
            <person name="Vandamme P."/>
            <person name="Peeters C."/>
            <person name="Hettiarachchi A."/>
            <person name="Cnockaert M."/>
            <person name="Carlier A."/>
        </authorList>
    </citation>
    <scope>NUCLEOTIDE SEQUENCE</scope>
    <source>
        <strain evidence="2">LMG 31809</strain>
    </source>
</reference>
<sequence>MSGQDITIASKDGNFSGYLATPAGGRGPGVLVIQEIFGINANIRAIADNLATRGYFALAPDLFWRQEPGIQLTPNTQAAWDKAFELYRNFNVDKGVEDLITSLDHLRALPGSSGKVGCQGYCLGGLLAYLMAARSDVDAAVGYHGVGIDSKLSEAKHIHCPLMLHIASADAFVDTKAQAAIHAALNTNPYVILHDYAGADHAFTREGGDHYNKKQADLANQRTAEFLAGNLKG</sequence>
<keyword evidence="3" id="KW-1185">Reference proteome</keyword>
<dbReference type="GO" id="GO:0016787">
    <property type="term" value="F:hydrolase activity"/>
    <property type="evidence" value="ECO:0007669"/>
    <property type="project" value="UniProtKB-KW"/>
</dbReference>
<comment type="caution">
    <text evidence="2">The sequence shown here is derived from an EMBL/GenBank/DDBJ whole genome shotgun (WGS) entry which is preliminary data.</text>
</comment>
<organism evidence="2 3">
    <name type="scientific">Govanella unica</name>
    <dbReference type="NCBI Taxonomy" id="2975056"/>
    <lineage>
        <taxon>Bacteria</taxon>
        <taxon>Pseudomonadati</taxon>
        <taxon>Pseudomonadota</taxon>
        <taxon>Alphaproteobacteria</taxon>
        <taxon>Emcibacterales</taxon>
        <taxon>Govanellaceae</taxon>
        <taxon>Govanella</taxon>
    </lineage>
</organism>
<dbReference type="RefSeq" id="WP_274942093.1">
    <property type="nucleotide sequence ID" value="NZ_JANWOI010000001.1"/>
</dbReference>
<keyword evidence="2" id="KW-0378">Hydrolase</keyword>
<proteinExistence type="predicted"/>
<dbReference type="Gene3D" id="3.40.50.1820">
    <property type="entry name" value="alpha/beta hydrolase"/>
    <property type="match status" value="1"/>
</dbReference>
<evidence type="ECO:0000313" key="2">
    <source>
        <dbReference type="EMBL" id="MDA5192384.1"/>
    </source>
</evidence>